<dbReference type="KEGG" id="lfo:LMK00_00625"/>
<keyword evidence="1" id="KW-0812">Transmembrane</keyword>
<keyword evidence="1" id="KW-0472">Membrane</keyword>
<evidence type="ECO:0000256" key="1">
    <source>
        <dbReference type="SAM" id="Phobius"/>
    </source>
</evidence>
<keyword evidence="1" id="KW-1133">Transmembrane helix</keyword>
<accession>A0A9Q9D6S7</accession>
<dbReference type="EMBL" id="CP086395">
    <property type="protein sequence ID" value="USJ20528.1"/>
    <property type="molecule type" value="Genomic_DNA"/>
</dbReference>
<protein>
    <submittedName>
        <fullName evidence="2">Surface protein</fullName>
    </submittedName>
</protein>
<sequence>MLEKNLPTIKRSTPYMILCMVFAVLFCSVLHHPTKAYAAQEDKIFTKIEVTKNGTPIINTSFEALNVEVAMHQIMTGEFSQKFLEGGAWKTFLQNAPEWMKVQGNEVIFANGLKFGPGIQLNENDVRKVINSILISNGKPIISELNLETENIPESPVAFYQPGKYTNKFTNQEGVAETFLSKGLTAILDARSNYIKLIDIQKAGQTFAIDLENTNPDLTFKLESVTTKEKTNFGQYVISLDQDLVYHLLIKKDLLKSTDSVTLSLPANSQLVVDKIESSNPEVTITPNSLAFDGTTANSLTPVVAATIGFDDNLDQDIVVVIKGHLNKSLIADLNSPNLNLGLQATTNQAGNGIELASTPNLVTSGINFAMIDGQKLSLESGAEYILGREVGDKKEIYMPSGSWEAIDLLDRDSVSKGEVLKGGQRYTIASGNKAIPLATTRFNFDLKQNQEINKSLIQIFGLSKGEKYFLYQVKAAQNYESDTKINYFNVDYTNSVSKNGTFLSESTISKSNTALPTLNGKLPDFSAGVNEYNPLLISEAPLKKMEVMKKIIIIVLIFIFISLAAIFTVIKFL</sequence>
<organism evidence="2 3">
    <name type="scientific">Lactococcus formosensis</name>
    <dbReference type="NCBI Taxonomy" id="1281486"/>
    <lineage>
        <taxon>Bacteria</taxon>
        <taxon>Bacillati</taxon>
        <taxon>Bacillota</taxon>
        <taxon>Bacilli</taxon>
        <taxon>Lactobacillales</taxon>
        <taxon>Streptococcaceae</taxon>
        <taxon>Lactococcus</taxon>
    </lineage>
</organism>
<dbReference type="RefSeq" id="WP_252175522.1">
    <property type="nucleotide sequence ID" value="NZ_CP086395.1"/>
</dbReference>
<proteinExistence type="predicted"/>
<gene>
    <name evidence="2" type="ORF">LMK00_00625</name>
</gene>
<name>A0A9Q9D6S7_9LACT</name>
<dbReference type="AlphaFoldDB" id="A0A9Q9D6S7"/>
<feature type="transmembrane region" description="Helical" evidence="1">
    <location>
        <begin position="552"/>
        <end position="571"/>
    </location>
</feature>
<reference evidence="2" key="1">
    <citation type="journal article" date="2022" name="Front. Microbiol.">
        <title>Feed Insects as a Reservoir of Granadaene-Producing Lactococci.</title>
        <authorList>
            <person name="Neuzil-Bunesova V."/>
            <person name="Ramirez Garcia A."/>
            <person name="Modrackova N."/>
            <person name="Makovska M."/>
            <person name="Sabolova M."/>
            <person name="Sproer C."/>
            <person name="Bunk B."/>
            <person name="Blom J."/>
            <person name="Schwab C."/>
        </authorList>
    </citation>
    <scope>NUCLEOTIDE SEQUENCE</scope>
    <source>
        <strain evidence="2">I4/6O</strain>
    </source>
</reference>
<evidence type="ECO:0000313" key="2">
    <source>
        <dbReference type="EMBL" id="USJ20528.1"/>
    </source>
</evidence>
<dbReference type="Proteomes" id="UP001056730">
    <property type="component" value="Chromosome"/>
</dbReference>
<evidence type="ECO:0000313" key="3">
    <source>
        <dbReference type="Proteomes" id="UP001056730"/>
    </source>
</evidence>